<evidence type="ECO:0000313" key="1">
    <source>
        <dbReference type="WBParaSite" id="maker-PairedContig_1374-snap-gene-0.1-mRNA-1"/>
    </source>
</evidence>
<dbReference type="Gene3D" id="1.10.8.10">
    <property type="entry name" value="DNA helicase RuvA subunit, C-terminal domain"/>
    <property type="match status" value="1"/>
</dbReference>
<accession>A0A1I8EC41</accession>
<dbReference type="WBParaSite" id="maker-PairedContig_1374-snap-gene-0.1-mRNA-1">
    <property type="protein sequence ID" value="maker-PairedContig_1374-snap-gene-0.1-mRNA-1"/>
    <property type="gene ID" value="maker-PairedContig_1374-snap-gene-0.1"/>
</dbReference>
<protein>
    <submittedName>
        <fullName evidence="1">Uncharacterized protein</fullName>
    </submittedName>
</protein>
<name>A0A1I8EC41_WUCBA</name>
<sequence length="213" mass="23981">MLISDLYELLMNGKIIDDIGRPDILMENLLDFEDWQLSKLNQFLYAKELRIRSYIPQGRAVTNNRDREAALSLLKSLNWNMEKAVEVHLLNNTGNLSTSSSGSDFVVIDQNSLSNKEHNEGLMDSSAIIYDTDWKTAVTSFPDDAMQNSILSFPNDTSESDDSCEVISVNDGINAMSYANIKDNVDNNEHCDSKINFILGNSSIMMQQKSDDH</sequence>
<dbReference type="AlphaFoldDB" id="A0A1I8EC41"/>
<reference evidence="1" key="1">
    <citation type="submission" date="2016-11" db="UniProtKB">
        <authorList>
            <consortium name="WormBaseParasite"/>
        </authorList>
    </citation>
    <scope>IDENTIFICATION</scope>
    <source>
        <strain evidence="1">pt0022</strain>
    </source>
</reference>
<organism evidence="1">
    <name type="scientific">Wuchereria bancrofti</name>
    <dbReference type="NCBI Taxonomy" id="6293"/>
    <lineage>
        <taxon>Eukaryota</taxon>
        <taxon>Metazoa</taxon>
        <taxon>Ecdysozoa</taxon>
        <taxon>Nematoda</taxon>
        <taxon>Chromadorea</taxon>
        <taxon>Rhabditida</taxon>
        <taxon>Spirurina</taxon>
        <taxon>Spiruromorpha</taxon>
        <taxon>Filarioidea</taxon>
        <taxon>Onchocercidae</taxon>
        <taxon>Wuchereria</taxon>
    </lineage>
</organism>
<dbReference type="STRING" id="6293.A0A1I8EC41"/>
<proteinExistence type="predicted"/>
<dbReference type="Pfam" id="PF14555">
    <property type="entry name" value="UBA_4"/>
    <property type="match status" value="1"/>
</dbReference>